<evidence type="ECO:0000256" key="9">
    <source>
        <dbReference type="ARBA" id="ARBA00076414"/>
    </source>
</evidence>
<dbReference type="InterPro" id="IPR013805">
    <property type="entry name" value="GrpE_CC"/>
</dbReference>
<evidence type="ECO:0000256" key="12">
    <source>
        <dbReference type="RuleBase" id="RU004478"/>
    </source>
</evidence>
<dbReference type="NCBIfam" id="NF010738">
    <property type="entry name" value="PRK14140.1"/>
    <property type="match status" value="1"/>
</dbReference>
<dbReference type="GO" id="GO:0005737">
    <property type="term" value="C:cytoplasm"/>
    <property type="evidence" value="ECO:0007669"/>
    <property type="project" value="UniProtKB-SubCell"/>
</dbReference>
<dbReference type="GO" id="GO:0051087">
    <property type="term" value="F:protein-folding chaperone binding"/>
    <property type="evidence" value="ECO:0007669"/>
    <property type="project" value="InterPro"/>
</dbReference>
<dbReference type="GO" id="GO:0006457">
    <property type="term" value="P:protein folding"/>
    <property type="evidence" value="ECO:0007669"/>
    <property type="project" value="InterPro"/>
</dbReference>
<dbReference type="InterPro" id="IPR009012">
    <property type="entry name" value="GrpE_head"/>
</dbReference>
<keyword evidence="4 10" id="KW-0963">Cytoplasm</keyword>
<organism evidence="14 15">
    <name type="scientific">Altericroceibacterium indicum</name>
    <dbReference type="NCBI Taxonomy" id="374177"/>
    <lineage>
        <taxon>Bacteria</taxon>
        <taxon>Pseudomonadati</taxon>
        <taxon>Pseudomonadota</taxon>
        <taxon>Alphaproteobacteria</taxon>
        <taxon>Sphingomonadales</taxon>
        <taxon>Erythrobacteraceae</taxon>
        <taxon>Altericroceibacterium</taxon>
    </lineage>
</organism>
<dbReference type="Pfam" id="PF01025">
    <property type="entry name" value="GrpE"/>
    <property type="match status" value="1"/>
</dbReference>
<evidence type="ECO:0000256" key="4">
    <source>
        <dbReference type="ARBA" id="ARBA00022490"/>
    </source>
</evidence>
<keyword evidence="15" id="KW-1185">Reference proteome</keyword>
<accession>A0A845ADE2</accession>
<evidence type="ECO:0000256" key="1">
    <source>
        <dbReference type="ARBA" id="ARBA00004496"/>
    </source>
</evidence>
<comment type="function">
    <text evidence="7 10 11">Participates actively in the response to hyperosmotic and heat shock by preventing the aggregation of stress-denatured proteins, in association with DnaK and GrpE. It is the nucleotide exchange factor for DnaK and may function as a thermosensor. Unfolded proteins bind initially to DnaJ; upon interaction with the DnaJ-bound protein, DnaK hydrolyzes its bound ATP, resulting in the formation of a stable complex. GrpE releases ADP from DnaK; ATP binding to DnaK triggers the release of the substrate protein, thus completing the reaction cycle. Several rounds of ATP-dependent interactions between DnaJ, DnaK and GrpE are required for fully efficient folding.</text>
</comment>
<dbReference type="Gene3D" id="3.90.20.20">
    <property type="match status" value="1"/>
</dbReference>
<comment type="subunit">
    <text evidence="3 10">Homodimer.</text>
</comment>
<sequence length="198" mass="22274">MTENKTEHNDKEVADELRGVPKEMLDSESQADEDNSKLPSEVQEELKNLREQLEATKQEVLYAKADTQNVRRRLEKDISDARAYAATGFARDILSIADNLVRAIDAVPTELREDDKFKGLVAGIEATQREMDKVFNQHGITRIAARGMPLDPNQHQAMMEIPTEDAEPGTVVQEMQAGYMIRDRLLRPAMVGVAKKPD</sequence>
<dbReference type="FunFam" id="2.30.22.10:FF:000001">
    <property type="entry name" value="Protein GrpE"/>
    <property type="match status" value="1"/>
</dbReference>
<evidence type="ECO:0000256" key="11">
    <source>
        <dbReference type="RuleBase" id="RU000639"/>
    </source>
</evidence>
<evidence type="ECO:0000313" key="14">
    <source>
        <dbReference type="EMBL" id="MXP25208.1"/>
    </source>
</evidence>
<protein>
    <recommendedName>
        <fullName evidence="8 10">Protein GrpE</fullName>
    </recommendedName>
    <alternativeName>
        <fullName evidence="9 10">HSP-70 cofactor</fullName>
    </alternativeName>
</protein>
<comment type="caution">
    <text evidence="14">The sequence shown here is derived from an EMBL/GenBank/DDBJ whole genome shotgun (WGS) entry which is preliminary data.</text>
</comment>
<name>A0A845ADE2_9SPHN</name>
<dbReference type="PANTHER" id="PTHR21237">
    <property type="entry name" value="GRPE PROTEIN"/>
    <property type="match status" value="1"/>
</dbReference>
<evidence type="ECO:0000256" key="7">
    <source>
        <dbReference type="ARBA" id="ARBA00053401"/>
    </source>
</evidence>
<dbReference type="InterPro" id="IPR000740">
    <property type="entry name" value="GrpE"/>
</dbReference>
<proteinExistence type="inferred from homology"/>
<evidence type="ECO:0000256" key="10">
    <source>
        <dbReference type="HAMAP-Rule" id="MF_01151"/>
    </source>
</evidence>
<evidence type="ECO:0000256" key="6">
    <source>
        <dbReference type="ARBA" id="ARBA00023186"/>
    </source>
</evidence>
<dbReference type="EMBL" id="WTYQ01000001">
    <property type="protein sequence ID" value="MXP25208.1"/>
    <property type="molecule type" value="Genomic_DNA"/>
</dbReference>
<feature type="region of interest" description="Disordered" evidence="13">
    <location>
        <begin position="1"/>
        <end position="43"/>
    </location>
</feature>
<evidence type="ECO:0000256" key="2">
    <source>
        <dbReference type="ARBA" id="ARBA00009054"/>
    </source>
</evidence>
<dbReference type="OrthoDB" id="9789811at2"/>
<dbReference type="PANTHER" id="PTHR21237:SF23">
    <property type="entry name" value="GRPE PROTEIN HOMOLOG, MITOCHONDRIAL"/>
    <property type="match status" value="1"/>
</dbReference>
<evidence type="ECO:0000256" key="8">
    <source>
        <dbReference type="ARBA" id="ARBA00072274"/>
    </source>
</evidence>
<dbReference type="GO" id="GO:0000774">
    <property type="term" value="F:adenyl-nucleotide exchange factor activity"/>
    <property type="evidence" value="ECO:0007669"/>
    <property type="project" value="InterPro"/>
</dbReference>
<dbReference type="Gene3D" id="2.30.22.10">
    <property type="entry name" value="Head domain of nucleotide exchange factor GrpE"/>
    <property type="match status" value="1"/>
</dbReference>
<dbReference type="CDD" id="cd00446">
    <property type="entry name" value="GrpE"/>
    <property type="match status" value="1"/>
</dbReference>
<dbReference type="RefSeq" id="WP_160738354.1">
    <property type="nucleotide sequence ID" value="NZ_WTYQ01000001.1"/>
</dbReference>
<gene>
    <name evidence="10 14" type="primary">grpE</name>
    <name evidence="14" type="ORF">GRI39_04010</name>
</gene>
<comment type="similarity">
    <text evidence="2 10 12">Belongs to the GrpE family.</text>
</comment>
<dbReference type="GO" id="GO:0042803">
    <property type="term" value="F:protein homodimerization activity"/>
    <property type="evidence" value="ECO:0007669"/>
    <property type="project" value="InterPro"/>
</dbReference>
<evidence type="ECO:0000256" key="13">
    <source>
        <dbReference type="SAM" id="MobiDB-lite"/>
    </source>
</evidence>
<evidence type="ECO:0000256" key="5">
    <source>
        <dbReference type="ARBA" id="ARBA00023016"/>
    </source>
</evidence>
<dbReference type="PRINTS" id="PR00773">
    <property type="entry name" value="GRPEPROTEIN"/>
</dbReference>
<dbReference type="SUPFAM" id="SSF58014">
    <property type="entry name" value="Coiled-coil domain of nucleotide exchange factor GrpE"/>
    <property type="match status" value="1"/>
</dbReference>
<comment type="subcellular location">
    <subcellularLocation>
        <location evidence="1 10">Cytoplasm</location>
    </subcellularLocation>
</comment>
<dbReference type="HAMAP" id="MF_01151">
    <property type="entry name" value="GrpE"/>
    <property type="match status" value="1"/>
</dbReference>
<dbReference type="AlphaFoldDB" id="A0A845ADE2"/>
<dbReference type="PROSITE" id="PS01071">
    <property type="entry name" value="GRPE"/>
    <property type="match status" value="1"/>
</dbReference>
<evidence type="ECO:0000256" key="3">
    <source>
        <dbReference type="ARBA" id="ARBA00011738"/>
    </source>
</evidence>
<dbReference type="SUPFAM" id="SSF51064">
    <property type="entry name" value="Head domain of nucleotide exchange factor GrpE"/>
    <property type="match status" value="1"/>
</dbReference>
<reference evidence="14 15" key="1">
    <citation type="submission" date="2019-12" db="EMBL/GenBank/DDBJ databases">
        <title>Genomic-based taxomic classification of the family Erythrobacteraceae.</title>
        <authorList>
            <person name="Xu L."/>
        </authorList>
    </citation>
    <scope>NUCLEOTIDE SEQUENCE [LARGE SCALE GENOMIC DNA]</scope>
    <source>
        <strain evidence="14 15">DSM 18604</strain>
    </source>
</reference>
<dbReference type="GO" id="GO:0051082">
    <property type="term" value="F:unfolded protein binding"/>
    <property type="evidence" value="ECO:0007669"/>
    <property type="project" value="TreeGrafter"/>
</dbReference>
<evidence type="ECO:0000313" key="15">
    <source>
        <dbReference type="Proteomes" id="UP000460561"/>
    </source>
</evidence>
<keyword evidence="6 10" id="KW-0143">Chaperone</keyword>
<dbReference type="Proteomes" id="UP000460561">
    <property type="component" value="Unassembled WGS sequence"/>
</dbReference>
<keyword evidence="5 10" id="KW-0346">Stress response</keyword>
<feature type="compositionally biased region" description="Basic and acidic residues" evidence="13">
    <location>
        <begin position="1"/>
        <end position="25"/>
    </location>
</feature>